<dbReference type="Pfam" id="PF07686">
    <property type="entry name" value="V-set"/>
    <property type="match status" value="1"/>
</dbReference>
<dbReference type="InterPro" id="IPR013106">
    <property type="entry name" value="Ig_V-set"/>
</dbReference>
<dbReference type="GO" id="GO:0002376">
    <property type="term" value="P:immune system process"/>
    <property type="evidence" value="ECO:0007669"/>
    <property type="project" value="UniProtKB-KW"/>
</dbReference>
<dbReference type="GO" id="GO:0007166">
    <property type="term" value="P:cell surface receptor signaling pathway"/>
    <property type="evidence" value="ECO:0007669"/>
    <property type="project" value="TreeGrafter"/>
</dbReference>
<dbReference type="Proteomes" id="UP000472267">
    <property type="component" value="Chromosome 19"/>
</dbReference>
<evidence type="ECO:0000256" key="3">
    <source>
        <dbReference type="SAM" id="MobiDB-lite"/>
    </source>
</evidence>
<evidence type="ECO:0000256" key="1">
    <source>
        <dbReference type="ARBA" id="ARBA00022729"/>
    </source>
</evidence>
<reference evidence="6" key="1">
    <citation type="submission" date="2019-06" db="EMBL/GenBank/DDBJ databases">
        <authorList>
            <consortium name="Wellcome Sanger Institute Data Sharing"/>
        </authorList>
    </citation>
    <scope>NUCLEOTIDE SEQUENCE [LARGE SCALE GENOMIC DNA]</scope>
</reference>
<dbReference type="PROSITE" id="PS50835">
    <property type="entry name" value="IG_LIKE"/>
    <property type="match status" value="1"/>
</dbReference>
<keyword evidence="1 4" id="KW-0732">Signal</keyword>
<keyword evidence="7" id="KW-1185">Reference proteome</keyword>
<reference evidence="6" key="2">
    <citation type="submission" date="2025-08" db="UniProtKB">
        <authorList>
            <consortium name="Ensembl"/>
        </authorList>
    </citation>
    <scope>IDENTIFICATION</scope>
</reference>
<evidence type="ECO:0000256" key="2">
    <source>
        <dbReference type="ARBA" id="ARBA00022859"/>
    </source>
</evidence>
<name>A0A672JNG1_SALFA</name>
<dbReference type="SUPFAM" id="SSF48726">
    <property type="entry name" value="Immunoglobulin"/>
    <property type="match status" value="1"/>
</dbReference>
<protein>
    <recommendedName>
        <fullName evidence="5">Ig-like domain-containing protein</fullName>
    </recommendedName>
</protein>
<evidence type="ECO:0000313" key="6">
    <source>
        <dbReference type="Ensembl" id="ENSSFAP00005054440.1"/>
    </source>
</evidence>
<evidence type="ECO:0000256" key="4">
    <source>
        <dbReference type="SAM" id="SignalP"/>
    </source>
</evidence>
<keyword evidence="2" id="KW-0391">Immunity</keyword>
<dbReference type="AlphaFoldDB" id="A0A672JNG1"/>
<reference evidence="6" key="3">
    <citation type="submission" date="2025-09" db="UniProtKB">
        <authorList>
            <consortium name="Ensembl"/>
        </authorList>
    </citation>
    <scope>IDENTIFICATION</scope>
</reference>
<dbReference type="Gene3D" id="2.60.40.10">
    <property type="entry name" value="Immunoglobulins"/>
    <property type="match status" value="1"/>
</dbReference>
<evidence type="ECO:0000259" key="5">
    <source>
        <dbReference type="PROSITE" id="PS50835"/>
    </source>
</evidence>
<evidence type="ECO:0000313" key="7">
    <source>
        <dbReference type="Proteomes" id="UP000472267"/>
    </source>
</evidence>
<feature type="domain" description="Ig-like" evidence="5">
    <location>
        <begin position="31"/>
        <end position="110"/>
    </location>
</feature>
<dbReference type="GO" id="GO:0005886">
    <property type="term" value="C:plasma membrane"/>
    <property type="evidence" value="ECO:0007669"/>
    <property type="project" value="TreeGrafter"/>
</dbReference>
<dbReference type="SMART" id="SM00406">
    <property type="entry name" value="IGv"/>
    <property type="match status" value="1"/>
</dbReference>
<accession>A0A672JNG1</accession>
<feature type="region of interest" description="Disordered" evidence="3">
    <location>
        <begin position="118"/>
        <end position="144"/>
    </location>
</feature>
<sequence>SLVLLFLTILCQIATDASDVNQADKLWINLGENATLDCNHTKDATYFQMYWYQQLPGQHMKQIMLTTPDSPATFEAGFSQEKFSGIRPDAHRGELVVKNVVPGDKAWYFCASRTMKHPESGSPGGSESHQGKPHKTPHMTETSFSETPNMEVLLKHSCTQWLRAPIAEQQTVTKQKSSCEGGEK</sequence>
<organism evidence="6 7">
    <name type="scientific">Salarias fasciatus</name>
    <name type="common">Jewelled blenny</name>
    <name type="synonym">Blennius fasciatus</name>
    <dbReference type="NCBI Taxonomy" id="181472"/>
    <lineage>
        <taxon>Eukaryota</taxon>
        <taxon>Metazoa</taxon>
        <taxon>Chordata</taxon>
        <taxon>Craniata</taxon>
        <taxon>Vertebrata</taxon>
        <taxon>Euteleostomi</taxon>
        <taxon>Actinopterygii</taxon>
        <taxon>Neopterygii</taxon>
        <taxon>Teleostei</taxon>
        <taxon>Neoteleostei</taxon>
        <taxon>Acanthomorphata</taxon>
        <taxon>Ovalentaria</taxon>
        <taxon>Blenniimorphae</taxon>
        <taxon>Blenniiformes</taxon>
        <taxon>Blennioidei</taxon>
        <taxon>Blenniidae</taxon>
        <taxon>Salariinae</taxon>
        <taxon>Salarias</taxon>
    </lineage>
</organism>
<proteinExistence type="predicted"/>
<dbReference type="InParanoid" id="A0A672JNG1"/>
<dbReference type="InterPro" id="IPR050413">
    <property type="entry name" value="TCR_beta_variable"/>
</dbReference>
<dbReference type="InterPro" id="IPR007110">
    <property type="entry name" value="Ig-like_dom"/>
</dbReference>
<dbReference type="PANTHER" id="PTHR23268:SF102">
    <property type="entry name" value="IMMUNOGLOBULIN V-SET DOMAIN-CONTAINING PROTEIN"/>
    <property type="match status" value="1"/>
</dbReference>
<dbReference type="Ensembl" id="ENSSFAT00005056121.1">
    <property type="protein sequence ID" value="ENSSFAP00005054440.1"/>
    <property type="gene ID" value="ENSSFAG00005025912.1"/>
</dbReference>
<feature type="signal peptide" evidence="4">
    <location>
        <begin position="1"/>
        <end position="17"/>
    </location>
</feature>
<feature type="chain" id="PRO_5025421237" description="Ig-like domain-containing protein" evidence="4">
    <location>
        <begin position="18"/>
        <end position="184"/>
    </location>
</feature>
<dbReference type="PANTHER" id="PTHR23268">
    <property type="entry name" value="T-CELL RECEPTOR BETA CHAIN"/>
    <property type="match status" value="1"/>
</dbReference>
<dbReference type="InterPro" id="IPR013783">
    <property type="entry name" value="Ig-like_fold"/>
</dbReference>
<dbReference type="InterPro" id="IPR036179">
    <property type="entry name" value="Ig-like_dom_sf"/>
</dbReference>